<dbReference type="Gene3D" id="3.30.200.20">
    <property type="entry name" value="Phosphorylase Kinase, domain 1"/>
    <property type="match status" value="1"/>
</dbReference>
<dbReference type="GeneID" id="100207030"/>
<dbReference type="PROSITE" id="PS00109">
    <property type="entry name" value="PROTEIN_KINASE_TYR"/>
    <property type="match status" value="1"/>
</dbReference>
<dbReference type="PANTHER" id="PTHR24416:SF614">
    <property type="entry name" value="PROTEIN KINASE DOMAIN-CONTAINING PROTEIN"/>
    <property type="match status" value="1"/>
</dbReference>
<dbReference type="PROSITE" id="PS00239">
    <property type="entry name" value="RECEPTOR_TYR_KIN_II"/>
    <property type="match status" value="1"/>
</dbReference>
<dbReference type="PROSITE" id="PS50038">
    <property type="entry name" value="FZ"/>
    <property type="match status" value="1"/>
</dbReference>
<evidence type="ECO:0000259" key="13">
    <source>
        <dbReference type="PROSITE" id="PS50011"/>
    </source>
</evidence>
<dbReference type="InterPro" id="IPR011009">
    <property type="entry name" value="Kinase-like_dom_sf"/>
</dbReference>
<dbReference type="InterPro" id="IPR000719">
    <property type="entry name" value="Prot_kinase_dom"/>
</dbReference>
<name>A0ABM4BSK3_HYDVU</name>
<evidence type="ECO:0000256" key="5">
    <source>
        <dbReference type="ARBA" id="ARBA00022840"/>
    </source>
</evidence>
<dbReference type="Gene3D" id="1.10.510.10">
    <property type="entry name" value="Transferase(Phosphotransferase) domain 1"/>
    <property type="match status" value="1"/>
</dbReference>
<comment type="similarity">
    <text evidence="11">Belongs to the protein kinase superfamily. Tyr protein kinase family. Insulin receptor subfamily.</text>
</comment>
<dbReference type="SMART" id="SM00219">
    <property type="entry name" value="TyrKc"/>
    <property type="match status" value="1"/>
</dbReference>
<comment type="catalytic activity">
    <reaction evidence="8 11">
        <text>L-tyrosyl-[protein] + ATP = O-phospho-L-tyrosyl-[protein] + ADP + H(+)</text>
        <dbReference type="Rhea" id="RHEA:10596"/>
        <dbReference type="Rhea" id="RHEA-COMP:10136"/>
        <dbReference type="Rhea" id="RHEA-COMP:20101"/>
        <dbReference type="ChEBI" id="CHEBI:15378"/>
        <dbReference type="ChEBI" id="CHEBI:30616"/>
        <dbReference type="ChEBI" id="CHEBI:46858"/>
        <dbReference type="ChEBI" id="CHEBI:61978"/>
        <dbReference type="ChEBI" id="CHEBI:456216"/>
        <dbReference type="EC" id="2.7.10.1"/>
    </reaction>
</comment>
<dbReference type="RefSeq" id="XP_065652139.1">
    <property type="nucleotide sequence ID" value="XM_065796067.1"/>
</dbReference>
<dbReference type="InterPro" id="IPR002011">
    <property type="entry name" value="Tyr_kinase_rcpt_2_CS"/>
</dbReference>
<dbReference type="PROSITE" id="PS00107">
    <property type="entry name" value="PROTEIN_KINASE_ATP"/>
    <property type="match status" value="1"/>
</dbReference>
<comment type="subcellular location">
    <subcellularLocation>
        <location evidence="1">Membrane</location>
        <topology evidence="1">Single-pass membrane protein</topology>
    </subcellularLocation>
</comment>
<comment type="caution">
    <text evidence="9">Lacks conserved residue(s) required for the propagation of feature annotation.</text>
</comment>
<evidence type="ECO:0000256" key="7">
    <source>
        <dbReference type="ARBA" id="ARBA00023157"/>
    </source>
</evidence>
<dbReference type="EC" id="2.7.10.1" evidence="11"/>
<accession>A0ABM4BSK3</accession>
<dbReference type="PRINTS" id="PR00109">
    <property type="entry name" value="TYRKINASE"/>
</dbReference>
<evidence type="ECO:0000256" key="11">
    <source>
        <dbReference type="RuleBase" id="RU000312"/>
    </source>
</evidence>
<keyword evidence="6" id="KW-0829">Tyrosine-protein kinase</keyword>
<keyword evidence="3 10" id="KW-0547">Nucleotide-binding</keyword>
<feature type="domain" description="FZ" evidence="14">
    <location>
        <begin position="50"/>
        <end position="194"/>
    </location>
</feature>
<keyword evidence="12" id="KW-1133">Transmembrane helix</keyword>
<evidence type="ECO:0000256" key="8">
    <source>
        <dbReference type="ARBA" id="ARBA00051243"/>
    </source>
</evidence>
<keyword evidence="4 16" id="KW-0418">Kinase</keyword>
<evidence type="ECO:0000256" key="9">
    <source>
        <dbReference type="PROSITE-ProRule" id="PRU00090"/>
    </source>
</evidence>
<evidence type="ECO:0000256" key="1">
    <source>
        <dbReference type="ARBA" id="ARBA00004167"/>
    </source>
</evidence>
<evidence type="ECO:0000256" key="4">
    <source>
        <dbReference type="ARBA" id="ARBA00022777"/>
    </source>
</evidence>
<dbReference type="PROSITE" id="PS50011">
    <property type="entry name" value="PROTEIN_KINASE_DOM"/>
    <property type="match status" value="1"/>
</dbReference>
<protein>
    <recommendedName>
        <fullName evidence="11">Tyrosine-protein kinase receptor</fullName>
        <ecNumber evidence="11">2.7.10.1</ecNumber>
    </recommendedName>
</protein>
<dbReference type="Pfam" id="PF07714">
    <property type="entry name" value="PK_Tyr_Ser-Thr"/>
    <property type="match status" value="1"/>
</dbReference>
<evidence type="ECO:0000256" key="3">
    <source>
        <dbReference type="ARBA" id="ARBA00022741"/>
    </source>
</evidence>
<dbReference type="SUPFAM" id="SSF56112">
    <property type="entry name" value="Protein kinase-like (PK-like)"/>
    <property type="match status" value="1"/>
</dbReference>
<evidence type="ECO:0000256" key="2">
    <source>
        <dbReference type="ARBA" id="ARBA00022679"/>
    </source>
</evidence>
<dbReference type="InterPro" id="IPR020067">
    <property type="entry name" value="Frizzled_dom"/>
</dbReference>
<dbReference type="InterPro" id="IPR017441">
    <property type="entry name" value="Protein_kinase_ATP_BS"/>
</dbReference>
<keyword evidence="5 10" id="KW-0067">ATP-binding</keyword>
<dbReference type="CDD" id="cd00192">
    <property type="entry name" value="PTKc"/>
    <property type="match status" value="1"/>
</dbReference>
<dbReference type="PANTHER" id="PTHR24416">
    <property type="entry name" value="TYROSINE-PROTEIN KINASE RECEPTOR"/>
    <property type="match status" value="1"/>
</dbReference>
<dbReference type="InterPro" id="IPR001245">
    <property type="entry name" value="Ser-Thr/Tyr_kinase_cat_dom"/>
</dbReference>
<keyword evidence="7" id="KW-1015">Disulfide bond</keyword>
<keyword evidence="12" id="KW-0472">Membrane</keyword>
<evidence type="ECO:0000256" key="12">
    <source>
        <dbReference type="SAM" id="Phobius"/>
    </source>
</evidence>
<evidence type="ECO:0000313" key="15">
    <source>
        <dbReference type="Proteomes" id="UP001652625"/>
    </source>
</evidence>
<organism evidence="15 16">
    <name type="scientific">Hydra vulgaris</name>
    <name type="common">Hydra</name>
    <name type="synonym">Hydra attenuata</name>
    <dbReference type="NCBI Taxonomy" id="6087"/>
    <lineage>
        <taxon>Eukaryota</taxon>
        <taxon>Metazoa</taxon>
        <taxon>Cnidaria</taxon>
        <taxon>Hydrozoa</taxon>
        <taxon>Hydroidolina</taxon>
        <taxon>Anthoathecata</taxon>
        <taxon>Aplanulata</taxon>
        <taxon>Hydridae</taxon>
        <taxon>Hydra</taxon>
    </lineage>
</organism>
<dbReference type="SUPFAM" id="SSF63501">
    <property type="entry name" value="Frizzled cysteine-rich domain"/>
    <property type="match status" value="1"/>
</dbReference>
<evidence type="ECO:0000256" key="10">
    <source>
        <dbReference type="PROSITE-ProRule" id="PRU10141"/>
    </source>
</evidence>
<dbReference type="GO" id="GO:0016301">
    <property type="term" value="F:kinase activity"/>
    <property type="evidence" value="ECO:0007669"/>
    <property type="project" value="UniProtKB-KW"/>
</dbReference>
<feature type="transmembrane region" description="Helical" evidence="12">
    <location>
        <begin position="6"/>
        <end position="25"/>
    </location>
</feature>
<feature type="transmembrane region" description="Helical" evidence="12">
    <location>
        <begin position="211"/>
        <end position="234"/>
    </location>
</feature>
<keyword evidence="11 12" id="KW-0812">Transmembrane</keyword>
<dbReference type="InterPro" id="IPR050122">
    <property type="entry name" value="RTK"/>
</dbReference>
<keyword evidence="15" id="KW-1185">Reference proteome</keyword>
<proteinExistence type="inferred from homology"/>
<keyword evidence="2" id="KW-0808">Transferase</keyword>
<dbReference type="InterPro" id="IPR008266">
    <property type="entry name" value="Tyr_kinase_AS"/>
</dbReference>
<dbReference type="Proteomes" id="UP001652625">
    <property type="component" value="Chromosome 04"/>
</dbReference>
<gene>
    <name evidence="16" type="primary">LOC100207030</name>
</gene>
<dbReference type="InterPro" id="IPR036790">
    <property type="entry name" value="Frizzled_dom_sf"/>
</dbReference>
<dbReference type="Gene3D" id="1.10.2000.10">
    <property type="entry name" value="Frizzled cysteine-rich domain"/>
    <property type="match status" value="1"/>
</dbReference>
<dbReference type="InterPro" id="IPR020635">
    <property type="entry name" value="Tyr_kinase_cat_dom"/>
</dbReference>
<evidence type="ECO:0000259" key="14">
    <source>
        <dbReference type="PROSITE" id="PS50038"/>
    </source>
</evidence>
<reference evidence="16" key="1">
    <citation type="submission" date="2025-08" db="UniProtKB">
        <authorList>
            <consortium name="RefSeq"/>
        </authorList>
    </citation>
    <scope>IDENTIFICATION</scope>
</reference>
<evidence type="ECO:0000313" key="16">
    <source>
        <dbReference type="RefSeq" id="XP_065652139.1"/>
    </source>
</evidence>
<keyword evidence="11 16" id="KW-0675">Receptor</keyword>
<evidence type="ECO:0000256" key="6">
    <source>
        <dbReference type="ARBA" id="ARBA00023137"/>
    </source>
</evidence>
<keyword evidence="11" id="KW-0597">Phosphoprotein</keyword>
<feature type="binding site" evidence="10">
    <location>
        <position position="328"/>
    </location>
    <ligand>
        <name>ATP</name>
        <dbReference type="ChEBI" id="CHEBI:30616"/>
    </ligand>
</feature>
<feature type="domain" description="Protein kinase" evidence="13">
    <location>
        <begin position="294"/>
        <end position="559"/>
    </location>
</feature>
<sequence>MDMVSSVTIQVFLFLNGVVLTRSLYNNSINEKWKKSFDKINFISSTKDKSSNRSCIIYQGGVCSEFLSNETTFSNSTVLRYVDNNLGVDETNNAFIEFLKAANSTGGSKNCTYYLSLSLCRFGIPNCFNNEYPLKVCREDCEFVFKKCGEHFSKFIGAANYIAIVKQLNFKHLAIPDSCNDFLYSYDNSSCQYIIDGIDRSRPLKKKKFRINVIFISIIALIVLLIIIVITILLRRKCIKKKKKGEQKVSFQELNTMTSIRDHIRENAFNNNPLQELLASVEPGEIIQYPLDCVEYIRDLGEGQFGKVFQGRIHGVVKEEESTDVAVKCLKQGSSLQVLEAFNKEVILMSALKHSNILRLLAVSTEEEPYCMIFEFMENGDLNEYLRKNKGTEILSDSDLITICKHIASGMNHLASKKFVHRDLATRNCLVGKDLLVKIADFGMSRDIYHSDYYRVGGEALLPIRWMPPEAILYGKFTVATDIFSFGVTMWEVFTFGMQPFYGYTNEEVVEFIKKGVLLPMPDDCPQWIYEIMIKCWKHDPEERILFADILKLLKGQFIDNEEDQEDCNVLPSSHETYDSVPNRGMQECSTYDTVHRSKDVEPHFSEKNLYYNNTAIEELSDCKGIIVKDICSGNTSPQGPSYYNITKADNALLTPHYHNLPTCSNSHYQNVPPNTPTEVGIPNPMYDEIASLNSKEASKKLLNVSSVKLQRTSDKYENLNRAQTLAGVRSIKDVLNDAERYIKEDNIRKSSGSVLS</sequence>